<evidence type="ECO:0000256" key="5">
    <source>
        <dbReference type="SAM" id="Phobius"/>
    </source>
</evidence>
<proteinExistence type="predicted"/>
<keyword evidence="7" id="KW-1185">Reference proteome</keyword>
<dbReference type="GO" id="GO:0016020">
    <property type="term" value="C:membrane"/>
    <property type="evidence" value="ECO:0007669"/>
    <property type="project" value="UniProtKB-SubCell"/>
</dbReference>
<organism evidence="6 7">
    <name type="scientific">Streptococcus salivarius K12</name>
    <dbReference type="NCBI Taxonomy" id="1200793"/>
    <lineage>
        <taxon>Bacteria</taxon>
        <taxon>Bacillati</taxon>
        <taxon>Bacillota</taxon>
        <taxon>Bacilli</taxon>
        <taxon>Lactobacillales</taxon>
        <taxon>Streptococcaceae</taxon>
        <taxon>Streptococcus</taxon>
    </lineage>
</organism>
<evidence type="ECO:0000256" key="1">
    <source>
        <dbReference type="ARBA" id="ARBA00004141"/>
    </source>
</evidence>
<dbReference type="PANTHER" id="PTHR30249:SF0">
    <property type="entry name" value="PLASTIDAL GLYCOLATE_GLYCERATE TRANSLOCATOR 1, CHLOROPLASTIC"/>
    <property type="match status" value="1"/>
</dbReference>
<feature type="transmembrane region" description="Helical" evidence="5">
    <location>
        <begin position="67"/>
        <end position="90"/>
    </location>
</feature>
<evidence type="ECO:0000313" key="7">
    <source>
        <dbReference type="Proteomes" id="UP000006983"/>
    </source>
</evidence>
<feature type="transmembrane region" description="Helical" evidence="5">
    <location>
        <begin position="42"/>
        <end position="61"/>
    </location>
</feature>
<feature type="transmembrane region" description="Helical" evidence="5">
    <location>
        <begin position="102"/>
        <end position="123"/>
    </location>
</feature>
<keyword evidence="3 5" id="KW-1133">Transmembrane helix</keyword>
<evidence type="ECO:0000256" key="4">
    <source>
        <dbReference type="ARBA" id="ARBA00023136"/>
    </source>
</evidence>
<sequence>MKVITRRLNVANFFNTPLFGLTLSVLAYTLGLLIYRRFPNPLTTPLLVSTALIIVILHYTGISYKDYYVGGSYLNSLIIPSTVALAVPFYKNLHLMRHHYKSILIGSTVACVLNTTYTALIAKLFGMDYFLAISLFPKSVTTAMAVGISEKMQGITTVTLVVVVITGILTSVLGPVFLKMIGIKDPVAIGLSLGGTGHAVGTGTAFRYGQVAGAMGGLSIAVTGILYVFISPIVASLILK</sequence>
<dbReference type="EMBL" id="ALIF01000006">
    <property type="protein sequence ID" value="EJO15489.1"/>
    <property type="molecule type" value="Genomic_DNA"/>
</dbReference>
<protein>
    <submittedName>
        <fullName evidence="6">Murein hydrolase export regulator</fullName>
    </submittedName>
</protein>
<reference evidence="6 7" key="1">
    <citation type="journal article" date="2012" name="J. Bacteriol.">
        <title>Genome Sequence of the Lantibiotic Bacteriocin Producer Streptococcus salivarius Strain K12.</title>
        <authorList>
            <person name="Barretto C."/>
            <person name="Alvarez-Martin P."/>
            <person name="Foata F."/>
            <person name="Renault P."/>
            <person name="Berger B."/>
        </authorList>
    </citation>
    <scope>NUCLEOTIDE SEQUENCE [LARGE SCALE GENOMIC DNA]</scope>
    <source>
        <strain evidence="6 7">K12</strain>
    </source>
</reference>
<feature type="transmembrane region" description="Helical" evidence="5">
    <location>
        <begin position="218"/>
        <end position="239"/>
    </location>
</feature>
<gene>
    <name evidence="6" type="ORF">RSSL_00434</name>
</gene>
<dbReference type="GO" id="GO:0016787">
    <property type="term" value="F:hydrolase activity"/>
    <property type="evidence" value="ECO:0007669"/>
    <property type="project" value="UniProtKB-KW"/>
</dbReference>
<keyword evidence="6" id="KW-0378">Hydrolase</keyword>
<keyword evidence="2 5" id="KW-0812">Transmembrane</keyword>
<dbReference type="InterPro" id="IPR007300">
    <property type="entry name" value="CidB/LrgB"/>
</dbReference>
<name>J7TMY8_STRSL</name>
<accession>J7TMY8</accession>
<comment type="caution">
    <text evidence="6">The sequence shown here is derived from an EMBL/GenBank/DDBJ whole genome shotgun (WGS) entry which is preliminary data.</text>
</comment>
<dbReference type="Proteomes" id="UP000006983">
    <property type="component" value="Unassembled WGS sequence"/>
</dbReference>
<evidence type="ECO:0000313" key="6">
    <source>
        <dbReference type="EMBL" id="EJO15489.1"/>
    </source>
</evidence>
<feature type="transmembrane region" description="Helical" evidence="5">
    <location>
        <begin position="129"/>
        <end position="148"/>
    </location>
</feature>
<evidence type="ECO:0000256" key="2">
    <source>
        <dbReference type="ARBA" id="ARBA00022692"/>
    </source>
</evidence>
<evidence type="ECO:0000256" key="3">
    <source>
        <dbReference type="ARBA" id="ARBA00022989"/>
    </source>
</evidence>
<dbReference type="AlphaFoldDB" id="J7TMY8"/>
<feature type="transmembrane region" description="Helical" evidence="5">
    <location>
        <begin position="155"/>
        <end position="178"/>
    </location>
</feature>
<dbReference type="Pfam" id="PF04172">
    <property type="entry name" value="LrgB"/>
    <property type="match status" value="1"/>
</dbReference>
<dbReference type="PATRIC" id="fig|1200793.3.peg.1480"/>
<comment type="subcellular location">
    <subcellularLocation>
        <location evidence="1">Membrane</location>
        <topology evidence="1">Multi-pass membrane protein</topology>
    </subcellularLocation>
</comment>
<feature type="transmembrane region" description="Helical" evidence="5">
    <location>
        <begin position="16"/>
        <end position="35"/>
    </location>
</feature>
<dbReference type="PANTHER" id="PTHR30249">
    <property type="entry name" value="PUTATIVE SEROTONIN TRANSPORTER"/>
    <property type="match status" value="1"/>
</dbReference>
<keyword evidence="4 5" id="KW-0472">Membrane</keyword>